<accession>X1EZ33</accession>
<sequence length="79" mass="9300">ELEIICGEHDPFKPYRSCCRVYIYKKAEPQGRAWTRHVVDDRFSHHVGTQLIELGSGRTGIISHSWIGEFPYVHLWEPY</sequence>
<organism evidence="1">
    <name type="scientific">marine sediment metagenome</name>
    <dbReference type="NCBI Taxonomy" id="412755"/>
    <lineage>
        <taxon>unclassified sequences</taxon>
        <taxon>metagenomes</taxon>
        <taxon>ecological metagenomes</taxon>
    </lineage>
</organism>
<evidence type="ECO:0000313" key="1">
    <source>
        <dbReference type="EMBL" id="GAH38646.1"/>
    </source>
</evidence>
<name>X1EZ33_9ZZZZ</name>
<comment type="caution">
    <text evidence="1">The sequence shown here is derived from an EMBL/GenBank/DDBJ whole genome shotgun (WGS) entry which is preliminary data.</text>
</comment>
<proteinExistence type="predicted"/>
<feature type="non-terminal residue" evidence="1">
    <location>
        <position position="1"/>
    </location>
</feature>
<reference evidence="1" key="1">
    <citation type="journal article" date="2014" name="Front. Microbiol.">
        <title>High frequency of phylogenetically diverse reductive dehalogenase-homologous genes in deep subseafloor sedimentary metagenomes.</title>
        <authorList>
            <person name="Kawai M."/>
            <person name="Futagami T."/>
            <person name="Toyoda A."/>
            <person name="Takaki Y."/>
            <person name="Nishi S."/>
            <person name="Hori S."/>
            <person name="Arai W."/>
            <person name="Tsubouchi T."/>
            <person name="Morono Y."/>
            <person name="Uchiyama I."/>
            <person name="Ito T."/>
            <person name="Fujiyama A."/>
            <person name="Inagaki F."/>
            <person name="Takami H."/>
        </authorList>
    </citation>
    <scope>NUCLEOTIDE SEQUENCE</scope>
    <source>
        <strain evidence="1">Expedition CK06-06</strain>
    </source>
</reference>
<protein>
    <submittedName>
        <fullName evidence="1">Uncharacterized protein</fullName>
    </submittedName>
</protein>
<gene>
    <name evidence="1" type="ORF">S03H2_20631</name>
</gene>
<dbReference type="EMBL" id="BARU01010896">
    <property type="protein sequence ID" value="GAH38646.1"/>
    <property type="molecule type" value="Genomic_DNA"/>
</dbReference>
<dbReference type="AlphaFoldDB" id="X1EZ33"/>